<feature type="chain" id="PRO_5047544337" description="Membrane dipeptidase" evidence="1">
    <location>
        <begin position="19"/>
        <end position="398"/>
    </location>
</feature>
<dbReference type="PANTHER" id="PTHR10443:SF12">
    <property type="entry name" value="DIPEPTIDASE"/>
    <property type="match status" value="1"/>
</dbReference>
<dbReference type="RefSeq" id="WP_171188196.1">
    <property type="nucleotide sequence ID" value="NZ_WTPX01000099.1"/>
</dbReference>
<evidence type="ECO:0008006" key="4">
    <source>
        <dbReference type="Google" id="ProtNLM"/>
    </source>
</evidence>
<dbReference type="InterPro" id="IPR008257">
    <property type="entry name" value="Pept_M19"/>
</dbReference>
<dbReference type="SUPFAM" id="SSF51556">
    <property type="entry name" value="Metallo-dependent hydrolases"/>
    <property type="match status" value="1"/>
</dbReference>
<evidence type="ECO:0000313" key="3">
    <source>
        <dbReference type="Proteomes" id="UP000609651"/>
    </source>
</evidence>
<name>A0ABX1VGC2_9PLAN</name>
<dbReference type="EMBL" id="WTPX01000099">
    <property type="protein sequence ID" value="NNJ26809.1"/>
    <property type="molecule type" value="Genomic_DNA"/>
</dbReference>
<dbReference type="PANTHER" id="PTHR10443">
    <property type="entry name" value="MICROSOMAL DIPEPTIDASE"/>
    <property type="match status" value="1"/>
</dbReference>
<evidence type="ECO:0000313" key="2">
    <source>
        <dbReference type="EMBL" id="NNJ26809.1"/>
    </source>
</evidence>
<dbReference type="CDD" id="cd01301">
    <property type="entry name" value="rDP_like"/>
    <property type="match status" value="1"/>
</dbReference>
<organism evidence="2 3">
    <name type="scientific">Alienimonas chondri</name>
    <dbReference type="NCBI Taxonomy" id="2681879"/>
    <lineage>
        <taxon>Bacteria</taxon>
        <taxon>Pseudomonadati</taxon>
        <taxon>Planctomycetota</taxon>
        <taxon>Planctomycetia</taxon>
        <taxon>Planctomycetales</taxon>
        <taxon>Planctomycetaceae</taxon>
        <taxon>Alienimonas</taxon>
    </lineage>
</organism>
<sequence length="398" mass="42735">MNLAALLLAAAFAPPAAADDDDRGPIVVSPAAAALHRTLLVADGHNDLPWKIRKDFGSDFSQFDLAAGVPSLHTDIPRLREGGVGLQFWSVYVPAQQRGAATAVFEQIAIVKEMIRRHPDVFAFCRTAEEVEAARAEGKIASLIGMEGGHALENSLGLLAKFREAGAAYMTLTHSATLDWADSATDDPKSDGLSPFGVEVVREMNRLGMLVDLSHVSPATMHDALDATTAPVIFSHSSARAVADHPRNVPDDVLKRLPANGGVVMVNFYSAFVVPEAVEEQAEIYAIRRDAEARYPDDEDARDRIEREWRKAHPILPGTIHDVLDHIDHLAKVAGAEHVGLGGDYDGVSTLPAGLEDVAGYPRITQGLLDRGYTEAQIRGIMGDNALRALRAAVAAAE</sequence>
<comment type="caution">
    <text evidence="2">The sequence shown here is derived from an EMBL/GenBank/DDBJ whole genome shotgun (WGS) entry which is preliminary data.</text>
</comment>
<evidence type="ECO:0000256" key="1">
    <source>
        <dbReference type="SAM" id="SignalP"/>
    </source>
</evidence>
<keyword evidence="3" id="KW-1185">Reference proteome</keyword>
<protein>
    <recommendedName>
        <fullName evidence="4">Membrane dipeptidase</fullName>
    </recommendedName>
</protein>
<dbReference type="PROSITE" id="PS51365">
    <property type="entry name" value="RENAL_DIPEPTIDASE_2"/>
    <property type="match status" value="1"/>
</dbReference>
<dbReference type="Gene3D" id="3.20.20.140">
    <property type="entry name" value="Metal-dependent hydrolases"/>
    <property type="match status" value="1"/>
</dbReference>
<dbReference type="InterPro" id="IPR032466">
    <property type="entry name" value="Metal_Hydrolase"/>
</dbReference>
<feature type="signal peptide" evidence="1">
    <location>
        <begin position="1"/>
        <end position="18"/>
    </location>
</feature>
<reference evidence="2 3" key="1">
    <citation type="journal article" date="2020" name="Syst. Appl. Microbiol.">
        <title>Alienimonas chondri sp. nov., a novel planctomycete isolated from the biofilm of the red alga Chondrus crispus.</title>
        <authorList>
            <person name="Vitorino I."/>
            <person name="Albuquerque L."/>
            <person name="Wiegand S."/>
            <person name="Kallscheuer N."/>
            <person name="da Costa M.S."/>
            <person name="Lobo-da-Cunha A."/>
            <person name="Jogler C."/>
            <person name="Lage O.M."/>
        </authorList>
    </citation>
    <scope>NUCLEOTIDE SEQUENCE [LARGE SCALE GENOMIC DNA]</scope>
    <source>
        <strain evidence="2 3">LzC2</strain>
    </source>
</reference>
<dbReference type="Pfam" id="PF01244">
    <property type="entry name" value="Peptidase_M19"/>
    <property type="match status" value="1"/>
</dbReference>
<keyword evidence="1" id="KW-0732">Signal</keyword>
<gene>
    <name evidence="2" type="ORF">LzC2_29030</name>
</gene>
<dbReference type="Proteomes" id="UP000609651">
    <property type="component" value="Unassembled WGS sequence"/>
</dbReference>
<proteinExistence type="predicted"/>
<accession>A0ABX1VGC2</accession>